<dbReference type="SUPFAM" id="SSF69118">
    <property type="entry name" value="AhpD-like"/>
    <property type="match status" value="1"/>
</dbReference>
<dbReference type="RefSeq" id="WP_025424523.1">
    <property type="nucleotide sequence ID" value="NZ_CP006570.1"/>
</dbReference>
<dbReference type="PANTHER" id="PTHR33930">
    <property type="entry name" value="ALKYL HYDROPEROXIDE REDUCTASE AHPD"/>
    <property type="match status" value="1"/>
</dbReference>
<dbReference type="EMBL" id="CP006570">
    <property type="protein sequence ID" value="AHF79386.1"/>
    <property type="molecule type" value="Genomic_DNA"/>
</dbReference>
<evidence type="ECO:0000313" key="2">
    <source>
        <dbReference type="EMBL" id="AHF79386.1"/>
    </source>
</evidence>
<dbReference type="PANTHER" id="PTHR33930:SF2">
    <property type="entry name" value="BLR3452 PROTEIN"/>
    <property type="match status" value="1"/>
</dbReference>
<dbReference type="PATRIC" id="fig|1239307.3.peg.4919"/>
<geneLocation type="plasmid" evidence="2 3">
    <name>pHS1</name>
</geneLocation>
<keyword evidence="3" id="KW-1185">Reference proteome</keyword>
<dbReference type="InterPro" id="IPR029032">
    <property type="entry name" value="AhpD-like"/>
</dbReference>
<dbReference type="KEGG" id="sod:Sant_P0351"/>
<dbReference type="HOGENOM" id="CLU_096750_0_0_6"/>
<feature type="domain" description="Carboxymuconolactone decarboxylase-like" evidence="1">
    <location>
        <begin position="31"/>
        <end position="95"/>
    </location>
</feature>
<gene>
    <name evidence="2" type="ORF">Sant_P0351</name>
</gene>
<protein>
    <submittedName>
        <fullName evidence="2">Putative carboxymuconolactone decarboxylase</fullName>
    </submittedName>
</protein>
<dbReference type="AlphaFoldDB" id="W0HZZ3"/>
<evidence type="ECO:0000313" key="3">
    <source>
        <dbReference type="Proteomes" id="UP000019028"/>
    </source>
</evidence>
<evidence type="ECO:0000259" key="1">
    <source>
        <dbReference type="Pfam" id="PF02627"/>
    </source>
</evidence>
<dbReference type="InterPro" id="IPR003779">
    <property type="entry name" value="CMD-like"/>
</dbReference>
<feature type="domain" description="Carboxymuconolactone decarboxylase-like" evidence="1">
    <location>
        <begin position="157"/>
        <end position="228"/>
    </location>
</feature>
<reference evidence="2 3" key="1">
    <citation type="journal article" date="2014" name="Genome Biol. Evol.">
        <title>Genome degeneration and adaptation in a nascent stage of symbiosis.</title>
        <authorList>
            <person name="Oakeson K.F."/>
            <person name="Gil R."/>
            <person name="Clayton A.L."/>
            <person name="Dunn D.M."/>
            <person name="von Niederhausern A.C."/>
            <person name="Hamil C."/>
            <person name="Aoyagi A."/>
            <person name="Duval B."/>
            <person name="Baca A."/>
            <person name="Silva F.J."/>
            <person name="Vallier A."/>
            <person name="Jackson D.G."/>
            <person name="Latorre A."/>
            <person name="Weiss R.B."/>
            <person name="Heddi A."/>
            <person name="Moya A."/>
            <person name="Dale C."/>
        </authorList>
    </citation>
    <scope>NUCLEOTIDE SEQUENCE [LARGE SCALE GENOMIC DNA]</scope>
    <source>
        <strain evidence="2 3">HS1</strain>
        <plasmid evidence="3">Plasmid pHS1</plasmid>
    </source>
</reference>
<proteinExistence type="predicted"/>
<organism evidence="2 3">
    <name type="scientific">Sodalis praecaptivus</name>
    <dbReference type="NCBI Taxonomy" id="1239307"/>
    <lineage>
        <taxon>Bacteria</taxon>
        <taxon>Pseudomonadati</taxon>
        <taxon>Pseudomonadota</taxon>
        <taxon>Gammaproteobacteria</taxon>
        <taxon>Enterobacterales</taxon>
        <taxon>Bruguierivoracaceae</taxon>
        <taxon>Sodalis</taxon>
    </lineage>
</organism>
<accession>W0HZZ3</accession>
<dbReference type="Proteomes" id="UP000019028">
    <property type="component" value="Plasmid pHS1"/>
</dbReference>
<dbReference type="Pfam" id="PF02627">
    <property type="entry name" value="CMD"/>
    <property type="match status" value="2"/>
</dbReference>
<dbReference type="Gene3D" id="1.20.1290.10">
    <property type="entry name" value="AhpD-like"/>
    <property type="match status" value="1"/>
</dbReference>
<sequence>MSKQSLRQSIEEKQGYWSEGLAAWSRLDAGFLDAWQRLAGVPLRKNHLENKVKAFVALSACAASTHLWLPGVKRHIEVALKYGATGEELTEVLELTSTLGIHAANIGVPLLLEVLEEEGLRSGPQPLNERQNTLKDRFIANRGYWHHSWDGLLELDPDLFEDYIAFSSVPWRTGVLPPKIKELIYCAFDASATHLYEQGLKLHMRNAINYGATKEEIMEVLEIVSMVGMHGAEASAPLLEQALAGAA</sequence>
<dbReference type="OrthoDB" id="3824300at2"/>
<keyword evidence="2" id="KW-0614">Plasmid</keyword>
<name>W0HZZ3_9GAMM</name>
<dbReference type="GO" id="GO:0051920">
    <property type="term" value="F:peroxiredoxin activity"/>
    <property type="evidence" value="ECO:0007669"/>
    <property type="project" value="InterPro"/>
</dbReference>